<reference evidence="9 10" key="1">
    <citation type="submission" date="2023-12" db="EMBL/GenBank/DDBJ databases">
        <title>A high-quality genome assembly for Dillenia turbinata (Dilleniales).</title>
        <authorList>
            <person name="Chanderbali A."/>
        </authorList>
    </citation>
    <scope>NUCLEOTIDE SEQUENCE [LARGE SCALE GENOMIC DNA]</scope>
    <source>
        <strain evidence="9">LSX21</strain>
        <tissue evidence="9">Leaf</tissue>
    </source>
</reference>
<keyword evidence="7" id="KW-0238">DNA-binding</keyword>
<evidence type="ECO:0000313" key="10">
    <source>
        <dbReference type="Proteomes" id="UP001370490"/>
    </source>
</evidence>
<dbReference type="Proteomes" id="UP001370490">
    <property type="component" value="Unassembled WGS sequence"/>
</dbReference>
<evidence type="ECO:0000256" key="6">
    <source>
        <dbReference type="ARBA" id="ARBA00022895"/>
    </source>
</evidence>
<evidence type="ECO:0000313" key="9">
    <source>
        <dbReference type="EMBL" id="KAK6939554.1"/>
    </source>
</evidence>
<sequence length="140" mass="15602">MLSIQISSSSGRLQLTDATGSIDVVIPDLPSTWNFESMIEVNDYDIVLEGIPETVHTLQSSEKEAFSCQRIFQGIPATTELNAAIYVHFYVQKASCRKLFFSPCEDSVGNFKELESGTFHLLLVTHKFPALQKVNFVAIL</sequence>
<dbReference type="PANTHER" id="PTHR14865:SF2">
    <property type="entry name" value="CST COMPLEX SUBUNIT CTC1"/>
    <property type="match status" value="1"/>
</dbReference>
<keyword evidence="8" id="KW-0539">Nucleus</keyword>
<organism evidence="9 10">
    <name type="scientific">Dillenia turbinata</name>
    <dbReference type="NCBI Taxonomy" id="194707"/>
    <lineage>
        <taxon>Eukaryota</taxon>
        <taxon>Viridiplantae</taxon>
        <taxon>Streptophyta</taxon>
        <taxon>Embryophyta</taxon>
        <taxon>Tracheophyta</taxon>
        <taxon>Spermatophyta</taxon>
        <taxon>Magnoliopsida</taxon>
        <taxon>eudicotyledons</taxon>
        <taxon>Gunneridae</taxon>
        <taxon>Pentapetalae</taxon>
        <taxon>Dilleniales</taxon>
        <taxon>Dilleniaceae</taxon>
        <taxon>Dillenia</taxon>
    </lineage>
</organism>
<keyword evidence="6" id="KW-0779">Telomere</keyword>
<accession>A0AAN8ZFZ2</accession>
<comment type="similarity">
    <text evidence="3">Belongs to the CTC1 family.</text>
</comment>
<dbReference type="InterPro" id="IPR042617">
    <property type="entry name" value="CTC1-like"/>
</dbReference>
<dbReference type="EMBL" id="JBAMMX010000005">
    <property type="protein sequence ID" value="KAK6939554.1"/>
    <property type="molecule type" value="Genomic_DNA"/>
</dbReference>
<dbReference type="AlphaFoldDB" id="A0AAN8ZFZ2"/>
<evidence type="ECO:0000256" key="4">
    <source>
        <dbReference type="ARBA" id="ARBA00016175"/>
    </source>
</evidence>
<dbReference type="PANTHER" id="PTHR14865">
    <property type="entry name" value="CST COMPLEX SUBUNIT CTC1"/>
    <property type="match status" value="1"/>
</dbReference>
<evidence type="ECO:0000256" key="1">
    <source>
        <dbReference type="ARBA" id="ARBA00004123"/>
    </source>
</evidence>
<proteinExistence type="inferred from homology"/>
<dbReference type="GO" id="GO:0045740">
    <property type="term" value="P:positive regulation of DNA replication"/>
    <property type="evidence" value="ECO:0007669"/>
    <property type="project" value="TreeGrafter"/>
</dbReference>
<keyword evidence="5" id="KW-0158">Chromosome</keyword>
<name>A0AAN8ZFZ2_9MAGN</name>
<evidence type="ECO:0000256" key="3">
    <source>
        <dbReference type="ARBA" id="ARBA00006332"/>
    </source>
</evidence>
<evidence type="ECO:0000256" key="2">
    <source>
        <dbReference type="ARBA" id="ARBA00004574"/>
    </source>
</evidence>
<comment type="caution">
    <text evidence="9">The sequence shown here is derived from an EMBL/GenBank/DDBJ whole genome shotgun (WGS) entry which is preliminary data.</text>
</comment>
<comment type="subcellular location">
    <subcellularLocation>
        <location evidence="2">Chromosome</location>
        <location evidence="2">Telomere</location>
    </subcellularLocation>
    <subcellularLocation>
        <location evidence="1">Nucleus</location>
    </subcellularLocation>
</comment>
<evidence type="ECO:0000256" key="8">
    <source>
        <dbReference type="ARBA" id="ARBA00023242"/>
    </source>
</evidence>
<dbReference type="GO" id="GO:1990879">
    <property type="term" value="C:CST complex"/>
    <property type="evidence" value="ECO:0007669"/>
    <property type="project" value="TreeGrafter"/>
</dbReference>
<keyword evidence="10" id="KW-1185">Reference proteome</keyword>
<gene>
    <name evidence="9" type="ORF">RJ641_029085</name>
</gene>
<dbReference type="GO" id="GO:0010833">
    <property type="term" value="P:telomere maintenance via telomere lengthening"/>
    <property type="evidence" value="ECO:0007669"/>
    <property type="project" value="TreeGrafter"/>
</dbReference>
<protein>
    <recommendedName>
        <fullName evidence="4">CST complex subunit CTC1</fullName>
    </recommendedName>
</protein>
<dbReference type="GO" id="GO:0003697">
    <property type="term" value="F:single-stranded DNA binding"/>
    <property type="evidence" value="ECO:0007669"/>
    <property type="project" value="TreeGrafter"/>
</dbReference>
<dbReference type="GO" id="GO:0042162">
    <property type="term" value="F:telomeric DNA binding"/>
    <property type="evidence" value="ECO:0007669"/>
    <property type="project" value="TreeGrafter"/>
</dbReference>
<evidence type="ECO:0000256" key="7">
    <source>
        <dbReference type="ARBA" id="ARBA00023125"/>
    </source>
</evidence>
<evidence type="ECO:0000256" key="5">
    <source>
        <dbReference type="ARBA" id="ARBA00022454"/>
    </source>
</evidence>